<protein>
    <recommendedName>
        <fullName evidence="2">Peptidase S1 domain-containing protein</fullName>
    </recommendedName>
</protein>
<dbReference type="PROSITE" id="PS50240">
    <property type="entry name" value="TRYPSIN_DOM"/>
    <property type="match status" value="1"/>
</dbReference>
<dbReference type="GO" id="GO:0006508">
    <property type="term" value="P:proteolysis"/>
    <property type="evidence" value="ECO:0007669"/>
    <property type="project" value="InterPro"/>
</dbReference>
<feature type="domain" description="Peptidase S1" evidence="2">
    <location>
        <begin position="160"/>
        <end position="396"/>
    </location>
</feature>
<dbReference type="Proteomes" id="UP000218944">
    <property type="component" value="Unassembled WGS sequence"/>
</dbReference>
<evidence type="ECO:0000313" key="3">
    <source>
        <dbReference type="EMBL" id="PAU50749.1"/>
    </source>
</evidence>
<dbReference type="InterPro" id="IPR043504">
    <property type="entry name" value="Peptidase_S1_PA_chymotrypsin"/>
</dbReference>
<gene>
    <name evidence="3" type="ORF">CK936_00760</name>
</gene>
<dbReference type="EMBL" id="NSJV01000021">
    <property type="protein sequence ID" value="PAU50749.1"/>
    <property type="molecule type" value="Genomic_DNA"/>
</dbReference>
<sequence length="397" mass="40819">MCRFGPGAHFSALGTMTRAGQRRSAASARLGGVEGAAGLRASPEMHLVQPGHGRGAPLLPGRAPGGGGLARTRTPGRATVSMSHLRWVSPAGSALGPQAREPLPGALPTMGPCVPRKGWVPMRAFRHPSPRAMRTVRRAGALAAAAVFTACALPSPAHAIIGGDQVKAGDFIFAAYLRVGNSDSCGATVLDSRNVLTAAHCASLLGPVPRTDLTVYFGVRQVSGSRIDAAARRDPFLPGDVIVHENYWGPLNRFHNDIALIRLRRPLPLETIGVQAATLPEQGSGPAPGSPVTVAGWGATNPNGTMPAAVLRSVTVPVIERTACKPPDRLGVDDGQFCAGEAGVAKATCAGDGGGPAVNADGVLVGIPSYGAVPCGPADVYTRVGNYIDWINAHRSP</sequence>
<evidence type="ECO:0000313" key="4">
    <source>
        <dbReference type="Proteomes" id="UP000218944"/>
    </source>
</evidence>
<name>A0A2A2DH71_9ACTN</name>
<dbReference type="PANTHER" id="PTHR24256">
    <property type="entry name" value="TRYPTASE-RELATED"/>
    <property type="match status" value="1"/>
</dbReference>
<dbReference type="PROSITE" id="PS00134">
    <property type="entry name" value="TRYPSIN_HIS"/>
    <property type="match status" value="1"/>
</dbReference>
<dbReference type="InterPro" id="IPR001314">
    <property type="entry name" value="Peptidase_S1A"/>
</dbReference>
<dbReference type="GO" id="GO:0004252">
    <property type="term" value="F:serine-type endopeptidase activity"/>
    <property type="evidence" value="ECO:0007669"/>
    <property type="project" value="InterPro"/>
</dbReference>
<dbReference type="PRINTS" id="PR00722">
    <property type="entry name" value="CHYMOTRYPSIN"/>
</dbReference>
<dbReference type="AlphaFoldDB" id="A0A2A2DH71"/>
<proteinExistence type="predicted"/>
<dbReference type="SMART" id="SM00020">
    <property type="entry name" value="Tryp_SPc"/>
    <property type="match status" value="1"/>
</dbReference>
<organism evidence="3 4">
    <name type="scientific">Streptomyces albireticuli</name>
    <dbReference type="NCBI Taxonomy" id="1940"/>
    <lineage>
        <taxon>Bacteria</taxon>
        <taxon>Bacillati</taxon>
        <taxon>Actinomycetota</taxon>
        <taxon>Actinomycetes</taxon>
        <taxon>Kitasatosporales</taxon>
        <taxon>Streptomycetaceae</taxon>
        <taxon>Streptomyces</taxon>
    </lineage>
</organism>
<dbReference type="Pfam" id="PF00089">
    <property type="entry name" value="Trypsin"/>
    <property type="match status" value="1"/>
</dbReference>
<dbReference type="InterPro" id="IPR001254">
    <property type="entry name" value="Trypsin_dom"/>
</dbReference>
<dbReference type="SUPFAM" id="SSF50494">
    <property type="entry name" value="Trypsin-like serine proteases"/>
    <property type="match status" value="1"/>
</dbReference>
<keyword evidence="1" id="KW-1015">Disulfide bond</keyword>
<dbReference type="Gene3D" id="2.40.10.10">
    <property type="entry name" value="Trypsin-like serine proteases"/>
    <property type="match status" value="1"/>
</dbReference>
<evidence type="ECO:0000259" key="2">
    <source>
        <dbReference type="PROSITE" id="PS50240"/>
    </source>
</evidence>
<reference evidence="3 4" key="1">
    <citation type="submission" date="2017-08" db="EMBL/GenBank/DDBJ databases">
        <title>Genome sequence of Streptomyces albireticuli NRRL B-1670.</title>
        <authorList>
            <person name="Graham D.E."/>
            <person name="Mahan K.M."/>
            <person name="Klingeman D.M."/>
            <person name="Hettich R.L."/>
            <person name="Parry R.J."/>
            <person name="Spain J.C."/>
        </authorList>
    </citation>
    <scope>NUCLEOTIDE SEQUENCE [LARGE SCALE GENOMIC DNA]</scope>
    <source>
        <strain evidence="3 4">NRRL B-1670</strain>
    </source>
</reference>
<dbReference type="InterPro" id="IPR018114">
    <property type="entry name" value="TRYPSIN_HIS"/>
</dbReference>
<dbReference type="InterPro" id="IPR009003">
    <property type="entry name" value="Peptidase_S1_PA"/>
</dbReference>
<evidence type="ECO:0000256" key="1">
    <source>
        <dbReference type="ARBA" id="ARBA00023157"/>
    </source>
</evidence>
<accession>A0A2A2DH71</accession>
<dbReference type="InterPro" id="IPR051487">
    <property type="entry name" value="Ser/Thr_Proteases_Immune/Dev"/>
</dbReference>
<keyword evidence="4" id="KW-1185">Reference proteome</keyword>
<dbReference type="CDD" id="cd00190">
    <property type="entry name" value="Tryp_SPc"/>
    <property type="match status" value="1"/>
</dbReference>
<comment type="caution">
    <text evidence="3">The sequence shown here is derived from an EMBL/GenBank/DDBJ whole genome shotgun (WGS) entry which is preliminary data.</text>
</comment>